<keyword evidence="2" id="KW-1185">Reference proteome</keyword>
<dbReference type="EMBL" id="CM039429">
    <property type="protein sequence ID" value="KAI4349845.1"/>
    <property type="molecule type" value="Genomic_DNA"/>
</dbReference>
<proteinExistence type="predicted"/>
<gene>
    <name evidence="1" type="ORF">L6164_010394</name>
</gene>
<organism evidence="1 2">
    <name type="scientific">Bauhinia variegata</name>
    <name type="common">Purple orchid tree</name>
    <name type="synonym">Phanera variegata</name>
    <dbReference type="NCBI Taxonomy" id="167791"/>
    <lineage>
        <taxon>Eukaryota</taxon>
        <taxon>Viridiplantae</taxon>
        <taxon>Streptophyta</taxon>
        <taxon>Embryophyta</taxon>
        <taxon>Tracheophyta</taxon>
        <taxon>Spermatophyta</taxon>
        <taxon>Magnoliopsida</taxon>
        <taxon>eudicotyledons</taxon>
        <taxon>Gunneridae</taxon>
        <taxon>Pentapetalae</taxon>
        <taxon>rosids</taxon>
        <taxon>fabids</taxon>
        <taxon>Fabales</taxon>
        <taxon>Fabaceae</taxon>
        <taxon>Cercidoideae</taxon>
        <taxon>Cercideae</taxon>
        <taxon>Bauhiniinae</taxon>
        <taxon>Bauhinia</taxon>
    </lineage>
</organism>
<reference evidence="1 2" key="1">
    <citation type="journal article" date="2022" name="DNA Res.">
        <title>Chromosomal-level genome assembly of the orchid tree Bauhinia variegata (Leguminosae; Cercidoideae) supports the allotetraploid origin hypothesis of Bauhinia.</title>
        <authorList>
            <person name="Zhong Y."/>
            <person name="Chen Y."/>
            <person name="Zheng D."/>
            <person name="Pang J."/>
            <person name="Liu Y."/>
            <person name="Luo S."/>
            <person name="Meng S."/>
            <person name="Qian L."/>
            <person name="Wei D."/>
            <person name="Dai S."/>
            <person name="Zhou R."/>
        </authorList>
    </citation>
    <scope>NUCLEOTIDE SEQUENCE [LARGE SCALE GENOMIC DNA]</scope>
    <source>
        <strain evidence="1">BV-YZ2020</strain>
    </source>
</reference>
<dbReference type="Proteomes" id="UP000828941">
    <property type="component" value="Chromosome 4"/>
</dbReference>
<sequence>MLQMGFQYFGSRRVRCGYYKLMSSDQKLVRPRRRWVKFMNGSLRGLRLSKSKKLSLGAFSAVVLQSRIARLYADIVNRMNMESKYPAIVFPTQWGFPVLSHHSVTCRKSDITLDRKLT</sequence>
<name>A0ACB9PMS5_BAUVA</name>
<comment type="caution">
    <text evidence="1">The sequence shown here is derived from an EMBL/GenBank/DDBJ whole genome shotgun (WGS) entry which is preliminary data.</text>
</comment>
<protein>
    <submittedName>
        <fullName evidence="1">Uncharacterized protein</fullName>
    </submittedName>
</protein>
<accession>A0ACB9PMS5</accession>
<evidence type="ECO:0000313" key="1">
    <source>
        <dbReference type="EMBL" id="KAI4349845.1"/>
    </source>
</evidence>
<evidence type="ECO:0000313" key="2">
    <source>
        <dbReference type="Proteomes" id="UP000828941"/>
    </source>
</evidence>